<dbReference type="EMBL" id="LGUA01000144">
    <property type="protein sequence ID" value="OAX83703.1"/>
    <property type="molecule type" value="Genomic_DNA"/>
</dbReference>
<gene>
    <name evidence="2" type="ORF">ACJ72_01924</name>
</gene>
<dbReference type="Proteomes" id="UP000091918">
    <property type="component" value="Unassembled WGS sequence"/>
</dbReference>
<dbReference type="STRING" id="1658172.A0A1B7P3W9"/>
<dbReference type="OrthoDB" id="4509632at2759"/>
<accession>A0A1B7P3W9</accession>
<evidence type="ECO:0000313" key="2">
    <source>
        <dbReference type="EMBL" id="OAX83703.1"/>
    </source>
</evidence>
<feature type="region of interest" description="Disordered" evidence="1">
    <location>
        <begin position="186"/>
        <end position="212"/>
    </location>
</feature>
<feature type="region of interest" description="Disordered" evidence="1">
    <location>
        <begin position="1"/>
        <end position="33"/>
    </location>
</feature>
<dbReference type="AlphaFoldDB" id="A0A1B7P3W9"/>
<comment type="caution">
    <text evidence="2">The sequence shown here is derived from an EMBL/GenBank/DDBJ whole genome shotgun (WGS) entry which is preliminary data.</text>
</comment>
<name>A0A1B7P3W9_9EURO</name>
<sequence length="243" mass="26896">MEPSSMTSDALALPPITHSGVPPQQAPPLTVESPKLPDPACLSLCPRMYHPPTLSKLILAAVLLAAAEKSGAIRPSHVQIATRPTYNVYFPAPVELQESQGFSRKLDIETNLSSEQGETKASKLPAHQVDTDLLKHSDPRNLAQHEVQQEFGRLVIGDGKSRYVSNRFWARLGDEVEEMRDILGVSSDEEEEYSSPESHGLPPSHSQNHDGFLFDFSSPVQSLRELHPNADHMLMLMDIYLDN</sequence>
<reference evidence="2 3" key="1">
    <citation type="submission" date="2015-07" db="EMBL/GenBank/DDBJ databases">
        <title>Emmonsia species relationships and genome sequence.</title>
        <authorList>
            <person name="Cuomo C.A."/>
            <person name="Schwartz I.S."/>
            <person name="Kenyon C."/>
            <person name="de Hoog G.S."/>
            <person name="Govender N.P."/>
            <person name="Botha A."/>
            <person name="Moreno L."/>
            <person name="de Vries M."/>
            <person name="Munoz J.F."/>
            <person name="Stielow J.B."/>
        </authorList>
    </citation>
    <scope>NUCLEOTIDE SEQUENCE [LARGE SCALE GENOMIC DNA]</scope>
    <source>
        <strain evidence="2 3">CBS 136260</strain>
    </source>
</reference>
<keyword evidence="3" id="KW-1185">Reference proteome</keyword>
<evidence type="ECO:0000313" key="3">
    <source>
        <dbReference type="Proteomes" id="UP000091918"/>
    </source>
</evidence>
<proteinExistence type="predicted"/>
<evidence type="ECO:0000256" key="1">
    <source>
        <dbReference type="SAM" id="MobiDB-lite"/>
    </source>
</evidence>
<protein>
    <submittedName>
        <fullName evidence="2">Uncharacterized protein</fullName>
    </submittedName>
</protein>
<feature type="non-terminal residue" evidence="2">
    <location>
        <position position="243"/>
    </location>
</feature>
<organism evidence="2 3">
    <name type="scientific">Emergomyces africanus</name>
    <dbReference type="NCBI Taxonomy" id="1955775"/>
    <lineage>
        <taxon>Eukaryota</taxon>
        <taxon>Fungi</taxon>
        <taxon>Dikarya</taxon>
        <taxon>Ascomycota</taxon>
        <taxon>Pezizomycotina</taxon>
        <taxon>Eurotiomycetes</taxon>
        <taxon>Eurotiomycetidae</taxon>
        <taxon>Onygenales</taxon>
        <taxon>Ajellomycetaceae</taxon>
        <taxon>Emergomyces</taxon>
    </lineage>
</organism>